<sequence>MCMTMHIQNSWLFLLEFCYNLIQFYPKICGTIIGLAAYFIKVNSDLLQVSFDTPVYMGPSHLLSSNEPQEPLFNEDSTWQFLCIPHTHRKLSLSTTASYLLTDY</sequence>
<organism evidence="1 2">
    <name type="scientific">Rattus norvegicus</name>
    <name type="common">Rat</name>
    <dbReference type="NCBI Taxonomy" id="10116"/>
    <lineage>
        <taxon>Eukaryota</taxon>
        <taxon>Metazoa</taxon>
        <taxon>Chordata</taxon>
        <taxon>Craniata</taxon>
        <taxon>Vertebrata</taxon>
        <taxon>Euteleostomi</taxon>
        <taxon>Mammalia</taxon>
        <taxon>Eutheria</taxon>
        <taxon>Euarchontoglires</taxon>
        <taxon>Glires</taxon>
        <taxon>Rodentia</taxon>
        <taxon>Myomorpha</taxon>
        <taxon>Muroidea</taxon>
        <taxon>Muridae</taxon>
        <taxon>Murinae</taxon>
        <taxon>Rattus</taxon>
    </lineage>
</organism>
<gene>
    <name evidence="1" type="ORF">rCG_30834</name>
</gene>
<evidence type="ECO:0000313" key="2">
    <source>
        <dbReference type="Proteomes" id="UP000234681"/>
    </source>
</evidence>
<evidence type="ECO:0000313" key="1">
    <source>
        <dbReference type="EMBL" id="EDL80474.1"/>
    </source>
</evidence>
<accession>A6ISC4</accession>
<dbReference type="Proteomes" id="UP000234681">
    <property type="component" value="Chromosome 5"/>
</dbReference>
<proteinExistence type="predicted"/>
<name>A6ISC4_RAT</name>
<protein>
    <submittedName>
        <fullName evidence="1">RCG30834, isoform CRA_c</fullName>
    </submittedName>
</protein>
<dbReference type="EMBL" id="CH473968">
    <property type="protein sequence ID" value="EDL80474.1"/>
    <property type="molecule type" value="Genomic_DNA"/>
</dbReference>
<dbReference type="AlphaFoldDB" id="A6ISC4"/>
<reference evidence="2" key="1">
    <citation type="submission" date="2005-09" db="EMBL/GenBank/DDBJ databases">
        <authorList>
            <person name="Mural R.J."/>
            <person name="Li P.W."/>
            <person name="Adams M.D."/>
            <person name="Amanatides P.G."/>
            <person name="Baden-Tillson H."/>
            <person name="Barnstead M."/>
            <person name="Chin S.H."/>
            <person name="Dew I."/>
            <person name="Evans C.A."/>
            <person name="Ferriera S."/>
            <person name="Flanigan M."/>
            <person name="Fosler C."/>
            <person name="Glodek A."/>
            <person name="Gu Z."/>
            <person name="Holt R.A."/>
            <person name="Jennings D."/>
            <person name="Kraft C.L."/>
            <person name="Lu F."/>
            <person name="Nguyen T."/>
            <person name="Nusskern D.R."/>
            <person name="Pfannkoch C.M."/>
            <person name="Sitter C."/>
            <person name="Sutton G.G."/>
            <person name="Venter J.C."/>
            <person name="Wang Z."/>
            <person name="Woodage T."/>
            <person name="Zheng X.H."/>
            <person name="Zhong F."/>
        </authorList>
    </citation>
    <scope>NUCLEOTIDE SEQUENCE [LARGE SCALE GENOMIC DNA]</scope>
    <source>
        <strain>BN</strain>
        <strain evidence="2">Sprague-Dawley</strain>
    </source>
</reference>